<reference evidence="1 2" key="1">
    <citation type="journal article" date="2022" name="Allergy">
        <title>Genome assembly and annotation of Periplaneta americana reveal a comprehensive cockroach allergen profile.</title>
        <authorList>
            <person name="Wang L."/>
            <person name="Xiong Q."/>
            <person name="Saelim N."/>
            <person name="Wang L."/>
            <person name="Nong W."/>
            <person name="Wan A.T."/>
            <person name="Shi M."/>
            <person name="Liu X."/>
            <person name="Cao Q."/>
            <person name="Hui J.H.L."/>
            <person name="Sookrung N."/>
            <person name="Leung T.F."/>
            <person name="Tungtrongchitr A."/>
            <person name="Tsui S.K.W."/>
        </authorList>
    </citation>
    <scope>NUCLEOTIDE SEQUENCE [LARGE SCALE GENOMIC DNA]</scope>
    <source>
        <strain evidence="1">PWHHKU_190912</strain>
    </source>
</reference>
<dbReference type="Proteomes" id="UP001148838">
    <property type="component" value="Unassembled WGS sequence"/>
</dbReference>
<accession>A0ABQ8T176</accession>
<evidence type="ECO:0008006" key="3">
    <source>
        <dbReference type="Google" id="ProtNLM"/>
    </source>
</evidence>
<dbReference type="PANTHER" id="PTHR47027">
    <property type="entry name" value="REVERSE TRANSCRIPTASE DOMAIN-CONTAINING PROTEIN"/>
    <property type="match status" value="1"/>
</dbReference>
<name>A0ABQ8T176_PERAM</name>
<keyword evidence="2" id="KW-1185">Reference proteome</keyword>
<sequence>MAGLCEGGNESQGSLKAIGKTYIGKRGNLYMKQRVKVRIGEEISQGNEIGRGVLQGCPSSPTMFYTYLEDLVNNCFQNMGGMITGGIRINYVRFAADMALLAEEEVAIAKEAFNRKMASSADLWKKELRKRLVKRSHGGKEDFTKPKRRHTIRQPKKTVLILPPLSDLHVSKRKCSDEAVFPSVQFERKELRQPSFYRGSSRSRWGKSGCDVGKRTVSVRKHDSILKALSSLDNANIFLERTILSNSVLLTICGLGSVWSWNFISRRGGSEVHSKTQKLFSSSLLSKNLKVRIYKTVLLPVVHYGCETWTLTLREEHRLRVFENKVLRKICGTKGDEVTGEWKKLHNTQLHALYSSPDIIRNIKSRRLRWAGHVAPIGESINAYRVLVGRPDGKRPLGRPRRRWEDNIKMDLREVGCDGRDWINLAHDRDQ</sequence>
<comment type="caution">
    <text evidence="1">The sequence shown here is derived from an EMBL/GenBank/DDBJ whole genome shotgun (WGS) entry which is preliminary data.</text>
</comment>
<organism evidence="1 2">
    <name type="scientific">Periplaneta americana</name>
    <name type="common">American cockroach</name>
    <name type="synonym">Blatta americana</name>
    <dbReference type="NCBI Taxonomy" id="6978"/>
    <lineage>
        <taxon>Eukaryota</taxon>
        <taxon>Metazoa</taxon>
        <taxon>Ecdysozoa</taxon>
        <taxon>Arthropoda</taxon>
        <taxon>Hexapoda</taxon>
        <taxon>Insecta</taxon>
        <taxon>Pterygota</taxon>
        <taxon>Neoptera</taxon>
        <taxon>Polyneoptera</taxon>
        <taxon>Dictyoptera</taxon>
        <taxon>Blattodea</taxon>
        <taxon>Blattoidea</taxon>
        <taxon>Blattidae</taxon>
        <taxon>Blattinae</taxon>
        <taxon>Periplaneta</taxon>
    </lineage>
</organism>
<evidence type="ECO:0000313" key="2">
    <source>
        <dbReference type="Proteomes" id="UP001148838"/>
    </source>
</evidence>
<dbReference type="PANTHER" id="PTHR47027:SF20">
    <property type="entry name" value="REVERSE TRANSCRIPTASE-LIKE PROTEIN WITH RNA-DIRECTED DNA POLYMERASE DOMAIN"/>
    <property type="match status" value="1"/>
</dbReference>
<dbReference type="EMBL" id="JAJSOF020000017">
    <property type="protein sequence ID" value="KAJ4439988.1"/>
    <property type="molecule type" value="Genomic_DNA"/>
</dbReference>
<evidence type="ECO:0000313" key="1">
    <source>
        <dbReference type="EMBL" id="KAJ4439988.1"/>
    </source>
</evidence>
<proteinExistence type="predicted"/>
<protein>
    <recommendedName>
        <fullName evidence="3">Reverse transcriptase domain-containing protein</fullName>
    </recommendedName>
</protein>
<gene>
    <name evidence="1" type="ORF">ANN_08119</name>
</gene>